<evidence type="ECO:0000256" key="5">
    <source>
        <dbReference type="SAM" id="MobiDB-lite"/>
    </source>
</evidence>
<accession>A0A0D2CGB4</accession>
<feature type="compositionally biased region" description="Pro residues" evidence="5">
    <location>
        <begin position="25"/>
        <end position="42"/>
    </location>
</feature>
<proteinExistence type="predicted"/>
<comment type="subcellular location">
    <subcellularLocation>
        <location evidence="1">Membrane</location>
        <topology evidence="1">Single-pass membrane protein</topology>
    </subcellularLocation>
</comment>
<organism evidence="7 8">
    <name type="scientific">Phialophora macrospora</name>
    <dbReference type="NCBI Taxonomy" id="1851006"/>
    <lineage>
        <taxon>Eukaryota</taxon>
        <taxon>Fungi</taxon>
        <taxon>Dikarya</taxon>
        <taxon>Ascomycota</taxon>
        <taxon>Pezizomycotina</taxon>
        <taxon>Eurotiomycetes</taxon>
        <taxon>Chaetothyriomycetidae</taxon>
        <taxon>Chaetothyriales</taxon>
        <taxon>Herpotrichiellaceae</taxon>
        <taxon>Phialophora</taxon>
    </lineage>
</organism>
<feature type="compositionally biased region" description="Basic and acidic residues" evidence="5">
    <location>
        <begin position="1"/>
        <end position="12"/>
    </location>
</feature>
<feature type="transmembrane region" description="Helical" evidence="6">
    <location>
        <begin position="162"/>
        <end position="186"/>
    </location>
</feature>
<evidence type="ECO:0000256" key="2">
    <source>
        <dbReference type="ARBA" id="ARBA00022692"/>
    </source>
</evidence>
<feature type="compositionally biased region" description="Polar residues" evidence="5">
    <location>
        <begin position="352"/>
        <end position="367"/>
    </location>
</feature>
<evidence type="ECO:0000256" key="4">
    <source>
        <dbReference type="ARBA" id="ARBA00023136"/>
    </source>
</evidence>
<evidence type="ECO:0000256" key="1">
    <source>
        <dbReference type="ARBA" id="ARBA00004167"/>
    </source>
</evidence>
<dbReference type="EMBL" id="KN846961">
    <property type="protein sequence ID" value="KIW64206.1"/>
    <property type="molecule type" value="Genomic_DNA"/>
</dbReference>
<keyword evidence="8" id="KW-1185">Reference proteome</keyword>
<dbReference type="HOGENOM" id="CLU_571120_0_0_1"/>
<gene>
    <name evidence="7" type="ORF">PV04_09159</name>
</gene>
<feature type="region of interest" description="Disordered" evidence="5">
    <location>
        <begin position="1"/>
        <end position="120"/>
    </location>
</feature>
<dbReference type="AlphaFoldDB" id="A0A0D2CGB4"/>
<dbReference type="InterPro" id="IPR051694">
    <property type="entry name" value="Immunoregulatory_rcpt-like"/>
</dbReference>
<dbReference type="Proteomes" id="UP000054266">
    <property type="component" value="Unassembled WGS sequence"/>
</dbReference>
<name>A0A0D2CGB4_9EURO</name>
<evidence type="ECO:0000256" key="6">
    <source>
        <dbReference type="SAM" id="Phobius"/>
    </source>
</evidence>
<protein>
    <submittedName>
        <fullName evidence="7">Uncharacterized protein</fullName>
    </submittedName>
</protein>
<reference evidence="7 8" key="1">
    <citation type="submission" date="2015-01" db="EMBL/GenBank/DDBJ databases">
        <title>The Genome Sequence of Capronia semiimmersa CBS27337.</title>
        <authorList>
            <consortium name="The Broad Institute Genomics Platform"/>
            <person name="Cuomo C."/>
            <person name="de Hoog S."/>
            <person name="Gorbushina A."/>
            <person name="Stielow B."/>
            <person name="Teixiera M."/>
            <person name="Abouelleil A."/>
            <person name="Chapman S.B."/>
            <person name="Priest M."/>
            <person name="Young S.K."/>
            <person name="Wortman J."/>
            <person name="Nusbaum C."/>
            <person name="Birren B."/>
        </authorList>
    </citation>
    <scope>NUCLEOTIDE SEQUENCE [LARGE SCALE GENOMIC DNA]</scope>
    <source>
        <strain evidence="7 8">CBS 27337</strain>
    </source>
</reference>
<feature type="compositionally biased region" description="Low complexity" evidence="5">
    <location>
        <begin position="104"/>
        <end position="120"/>
    </location>
</feature>
<dbReference type="PANTHER" id="PTHR15549:SF26">
    <property type="entry name" value="AXIAL BUDDING PATTERN PROTEIN 2-RELATED"/>
    <property type="match status" value="1"/>
</dbReference>
<evidence type="ECO:0000313" key="7">
    <source>
        <dbReference type="EMBL" id="KIW64206.1"/>
    </source>
</evidence>
<feature type="compositionally biased region" description="Acidic residues" evidence="5">
    <location>
        <begin position="43"/>
        <end position="70"/>
    </location>
</feature>
<dbReference type="PANTHER" id="PTHR15549">
    <property type="entry name" value="PAIRED IMMUNOGLOBULIN-LIKE TYPE 2 RECEPTOR"/>
    <property type="match status" value="1"/>
</dbReference>
<keyword evidence="3 6" id="KW-1133">Transmembrane helix</keyword>
<keyword evidence="4 6" id="KW-0472">Membrane</keyword>
<sequence length="431" mass="45875">MGTKHGVIDHSKRWTKIRRQLPGETTPPPPPPPPPTTTPFPPVDEESDSEDEDELDDADDSADSDDEEELPAPPPTQLPPEPPTQGPTLSPPAPATSSVQASASPTGVVGRPVTGVTSPSTTLETAVISASSTPTTASTSVAIPPAGVLSEESSPSLSTMNIAAISVGSVIGAACLAAGLYFFLIFCCRRRRRQKQASLVGDLYGDDDQSRITNHAAPMPMAQAHVHVPRLVTMDQKRFSVQSSSTTGDSATEIPSYNQAMAYDPLFHPIIPGHEVSRDEKPVHLFREQVDSFSESARTSQITGIEGFVLEPRQRHPPPGPQFSPALPAHAQSYNFVSLPPPEPAHVHPSFPAQTTVSSPTVSSIRHGSQPAAPPSTLSSMRSLFVPQNRESITPSESASNLPYDREGVRREIEKLQAMMTARALAGGAQI</sequence>
<feature type="compositionally biased region" description="Pro residues" evidence="5">
    <location>
        <begin position="71"/>
        <end position="94"/>
    </location>
</feature>
<dbReference type="GO" id="GO:0071944">
    <property type="term" value="C:cell periphery"/>
    <property type="evidence" value="ECO:0007669"/>
    <property type="project" value="UniProtKB-ARBA"/>
</dbReference>
<evidence type="ECO:0000256" key="3">
    <source>
        <dbReference type="ARBA" id="ARBA00022989"/>
    </source>
</evidence>
<keyword evidence="2 6" id="KW-0812">Transmembrane</keyword>
<dbReference type="GO" id="GO:0016020">
    <property type="term" value="C:membrane"/>
    <property type="evidence" value="ECO:0007669"/>
    <property type="project" value="UniProtKB-SubCell"/>
</dbReference>
<feature type="region of interest" description="Disordered" evidence="5">
    <location>
        <begin position="340"/>
        <end position="379"/>
    </location>
</feature>
<evidence type="ECO:0000313" key="8">
    <source>
        <dbReference type="Proteomes" id="UP000054266"/>
    </source>
</evidence>